<dbReference type="AlphaFoldDB" id="A0A3D9BZW9"/>
<dbReference type="InterPro" id="IPR036714">
    <property type="entry name" value="SDH_sf"/>
</dbReference>
<dbReference type="Gene3D" id="1.10.150.250">
    <property type="entry name" value="Flavinator of succinate dehydrogenase"/>
    <property type="match status" value="1"/>
</dbReference>
<evidence type="ECO:0000256" key="3">
    <source>
        <dbReference type="ARBA" id="ARBA00023186"/>
    </source>
</evidence>
<comment type="caution">
    <text evidence="4">The sequence shown here is derived from an EMBL/GenBank/DDBJ whole genome shotgun (WGS) entry which is preliminary data.</text>
</comment>
<evidence type="ECO:0000256" key="2">
    <source>
        <dbReference type="ARBA" id="ARBA00019418"/>
    </source>
</evidence>
<accession>A0A3D9BZW9</accession>
<protein>
    <recommendedName>
        <fullName evidence="2">FAD assembly factor SdhE</fullName>
    </recommendedName>
</protein>
<name>A0A3D9BZW9_9RHOB</name>
<dbReference type="PANTHER" id="PTHR12469">
    <property type="entry name" value="PROTEIN EMI5 HOMOLOG, MITOCHONDRIAL"/>
    <property type="match status" value="1"/>
</dbReference>
<dbReference type="SUPFAM" id="SSF109910">
    <property type="entry name" value="YgfY-like"/>
    <property type="match status" value="1"/>
</dbReference>
<dbReference type="Proteomes" id="UP000257131">
    <property type="component" value="Unassembled WGS sequence"/>
</dbReference>
<keyword evidence="5" id="KW-1185">Reference proteome</keyword>
<dbReference type="GO" id="GO:0006099">
    <property type="term" value="P:tricarboxylic acid cycle"/>
    <property type="evidence" value="ECO:0007669"/>
    <property type="project" value="TreeGrafter"/>
</dbReference>
<evidence type="ECO:0000313" key="4">
    <source>
        <dbReference type="EMBL" id="REC59009.1"/>
    </source>
</evidence>
<dbReference type="EMBL" id="QOHR01000001">
    <property type="protein sequence ID" value="REC59009.1"/>
    <property type="molecule type" value="Genomic_DNA"/>
</dbReference>
<proteinExistence type="inferred from homology"/>
<sequence>MRSMRRGTKEMDVILMRYFEAEGASLDAAALDQYEALLEEGDTDLYAWISGQTPPPERHAEAVAAIQALLPSTE</sequence>
<keyword evidence="3" id="KW-0143">Chaperone</keyword>
<gene>
    <name evidence="4" type="ORF">DRV84_01460</name>
</gene>
<evidence type="ECO:0000256" key="1">
    <source>
        <dbReference type="ARBA" id="ARBA00008571"/>
    </source>
</evidence>
<reference evidence="4 5" key="1">
    <citation type="journal article" date="2017" name="Int. J. Syst. Evol. Microbiol.">
        <title>Rhodosalinus sediminis gen. nov., sp. nov., isolated from marine saltern.</title>
        <authorList>
            <person name="Guo L.Y."/>
            <person name="Ling S.K."/>
            <person name="Li C.M."/>
            <person name="Chen G.J."/>
            <person name="Du Z.J."/>
        </authorList>
    </citation>
    <scope>NUCLEOTIDE SEQUENCE [LARGE SCALE GENOMIC DNA]</scope>
    <source>
        <strain evidence="4 5">WDN1C137</strain>
    </source>
</reference>
<comment type="similarity">
    <text evidence="1">Belongs to the SdhE FAD assembly factor family.</text>
</comment>
<evidence type="ECO:0000313" key="5">
    <source>
        <dbReference type="Proteomes" id="UP000257131"/>
    </source>
</evidence>
<dbReference type="PANTHER" id="PTHR12469:SF2">
    <property type="entry name" value="SUCCINATE DEHYDROGENASE ASSEMBLY FACTOR 2, MITOCHONDRIAL"/>
    <property type="match status" value="1"/>
</dbReference>
<dbReference type="RefSeq" id="WP_115978051.1">
    <property type="nucleotide sequence ID" value="NZ_QOHR01000001.1"/>
</dbReference>
<organism evidence="4 5">
    <name type="scientific">Rhodosalinus sediminis</name>
    <dbReference type="NCBI Taxonomy" id="1940533"/>
    <lineage>
        <taxon>Bacteria</taxon>
        <taxon>Pseudomonadati</taxon>
        <taxon>Pseudomonadota</taxon>
        <taxon>Alphaproteobacteria</taxon>
        <taxon>Rhodobacterales</taxon>
        <taxon>Paracoccaceae</taxon>
        <taxon>Rhodosalinus</taxon>
    </lineage>
</organism>
<dbReference type="InterPro" id="IPR005631">
    <property type="entry name" value="SDH"/>
</dbReference>
<dbReference type="OrthoDB" id="9807264at2"/>
<dbReference type="Pfam" id="PF03937">
    <property type="entry name" value="Sdh5"/>
    <property type="match status" value="1"/>
</dbReference>